<dbReference type="EMBL" id="UOFI01000149">
    <property type="protein sequence ID" value="VAW69241.1"/>
    <property type="molecule type" value="Genomic_DNA"/>
</dbReference>
<organism evidence="1">
    <name type="scientific">hydrothermal vent metagenome</name>
    <dbReference type="NCBI Taxonomy" id="652676"/>
    <lineage>
        <taxon>unclassified sequences</taxon>
        <taxon>metagenomes</taxon>
        <taxon>ecological metagenomes</taxon>
    </lineage>
</organism>
<evidence type="ECO:0000313" key="1">
    <source>
        <dbReference type="EMBL" id="VAW69241.1"/>
    </source>
</evidence>
<name>A0A3B0XNW9_9ZZZZ</name>
<gene>
    <name evidence="1" type="ORF">MNBD_GAMMA09-56</name>
</gene>
<protein>
    <submittedName>
        <fullName evidence="1">Uncharacterized protein</fullName>
    </submittedName>
</protein>
<proteinExistence type="predicted"/>
<reference evidence="1" key="1">
    <citation type="submission" date="2018-06" db="EMBL/GenBank/DDBJ databases">
        <authorList>
            <person name="Zhirakovskaya E."/>
        </authorList>
    </citation>
    <scope>NUCLEOTIDE SEQUENCE</scope>
</reference>
<accession>A0A3B0XNW9</accession>
<dbReference type="AlphaFoldDB" id="A0A3B0XNW9"/>
<sequence length="250" mass="28142">MAGTLHMKKIIILLFCFLAQSCTTVGSNYRPESYYQPQGSISPSTDSMLSGADGLEDEKINALLYDRIKFPKLIRIAVLKMSTDDYWRYYSNEFTELNDSIARHFINKLRSSPRVYDASFLPSMLIPAERNIAVLREAAARFQADALLAYRSSCDSYQKYQFISPDETKSYCTVEAMLLDVRKGVIAKSVVSTQTFTAKKAADDTNFSETIKKTELEALSGALGEVSNEIVEFLKQVPVRTTAAFKARRK</sequence>